<evidence type="ECO:0000313" key="2">
    <source>
        <dbReference type="EMBL" id="SFC36972.1"/>
    </source>
</evidence>
<sequence>METLTMTMDAHFHLEQVPFSDLEYEIGSLRVRAWRNEPAVDKTYFDRPTLIESLDKKSQHWVITKDDIVVAAARMSFHPTMETVPYAPLLPAECWGQFTNKSIASFNRMVVDPQYRGQGLAHALDRIRVEHAIQSDLDVIVGATQLEYRVESLKKIGFTYHCELYNTPERPHWPLFFMSYDLKKNQ</sequence>
<dbReference type="PROSITE" id="PS51186">
    <property type="entry name" value="GNAT"/>
    <property type="match status" value="1"/>
</dbReference>
<proteinExistence type="predicted"/>
<dbReference type="InterPro" id="IPR016181">
    <property type="entry name" value="Acyl_CoA_acyltransferase"/>
</dbReference>
<gene>
    <name evidence="2" type="ORF">SAMN05216167_101969</name>
</gene>
<dbReference type="CDD" id="cd04301">
    <property type="entry name" value="NAT_SF"/>
    <property type="match status" value="1"/>
</dbReference>
<organism evidence="2 3">
    <name type="scientific">Spirosoma endophyticum</name>
    <dbReference type="NCBI Taxonomy" id="662367"/>
    <lineage>
        <taxon>Bacteria</taxon>
        <taxon>Pseudomonadati</taxon>
        <taxon>Bacteroidota</taxon>
        <taxon>Cytophagia</taxon>
        <taxon>Cytophagales</taxon>
        <taxon>Cytophagaceae</taxon>
        <taxon>Spirosoma</taxon>
    </lineage>
</organism>
<feature type="domain" description="N-acetyltransferase" evidence="1">
    <location>
        <begin position="17"/>
        <end position="183"/>
    </location>
</feature>
<dbReference type="OrthoDB" id="942673at2"/>
<dbReference type="AlphaFoldDB" id="A0A1I1IML9"/>
<dbReference type="InterPro" id="IPR000182">
    <property type="entry name" value="GNAT_dom"/>
</dbReference>
<name>A0A1I1IML9_9BACT</name>
<protein>
    <recommendedName>
        <fullName evidence="1">N-acetyltransferase domain-containing protein</fullName>
    </recommendedName>
</protein>
<reference evidence="2 3" key="1">
    <citation type="submission" date="2016-10" db="EMBL/GenBank/DDBJ databases">
        <authorList>
            <person name="de Groot N.N."/>
        </authorList>
    </citation>
    <scope>NUCLEOTIDE SEQUENCE [LARGE SCALE GENOMIC DNA]</scope>
    <source>
        <strain evidence="2 3">DSM 26130</strain>
    </source>
</reference>
<dbReference type="Proteomes" id="UP000198598">
    <property type="component" value="Unassembled WGS sequence"/>
</dbReference>
<dbReference type="EMBL" id="FOLQ01000001">
    <property type="protein sequence ID" value="SFC36972.1"/>
    <property type="molecule type" value="Genomic_DNA"/>
</dbReference>
<dbReference type="SUPFAM" id="SSF55729">
    <property type="entry name" value="Acyl-CoA N-acyltransferases (Nat)"/>
    <property type="match status" value="1"/>
</dbReference>
<dbReference type="RefSeq" id="WP_093823391.1">
    <property type="nucleotide sequence ID" value="NZ_FOLQ01000001.1"/>
</dbReference>
<accession>A0A1I1IML9</accession>
<dbReference type="Pfam" id="PF00583">
    <property type="entry name" value="Acetyltransf_1"/>
    <property type="match status" value="1"/>
</dbReference>
<evidence type="ECO:0000313" key="3">
    <source>
        <dbReference type="Proteomes" id="UP000198598"/>
    </source>
</evidence>
<dbReference type="Gene3D" id="3.40.630.30">
    <property type="match status" value="1"/>
</dbReference>
<keyword evidence="3" id="KW-1185">Reference proteome</keyword>
<evidence type="ECO:0000259" key="1">
    <source>
        <dbReference type="PROSITE" id="PS51186"/>
    </source>
</evidence>
<dbReference type="GO" id="GO:0016747">
    <property type="term" value="F:acyltransferase activity, transferring groups other than amino-acyl groups"/>
    <property type="evidence" value="ECO:0007669"/>
    <property type="project" value="InterPro"/>
</dbReference>
<dbReference type="STRING" id="662367.SAMN05216167_101969"/>